<comment type="subcellular location">
    <subcellularLocation>
        <location evidence="1">Cell inner membrane</location>
        <topology evidence="1">Multi-pass membrane protein</topology>
    </subcellularLocation>
</comment>
<feature type="transmembrane region" description="Helical" evidence="7">
    <location>
        <begin position="271"/>
        <end position="293"/>
    </location>
</feature>
<evidence type="ECO:0000256" key="5">
    <source>
        <dbReference type="ARBA" id="ARBA00022989"/>
    </source>
</evidence>
<feature type="domain" description="TRAP C4-dicarboxylate transport system permease DctM subunit" evidence="8">
    <location>
        <begin position="7"/>
        <end position="415"/>
    </location>
</feature>
<feature type="transmembrane region" description="Helical" evidence="7">
    <location>
        <begin position="138"/>
        <end position="158"/>
    </location>
</feature>
<keyword evidence="6 7" id="KW-0472">Membrane</keyword>
<evidence type="ECO:0000259" key="8">
    <source>
        <dbReference type="Pfam" id="PF06808"/>
    </source>
</evidence>
<dbReference type="KEGG" id="pfaa:MM59RIKEN_15850"/>
<feature type="transmembrane region" description="Helical" evidence="7">
    <location>
        <begin position="113"/>
        <end position="131"/>
    </location>
</feature>
<feature type="transmembrane region" description="Helical" evidence="7">
    <location>
        <begin position="355"/>
        <end position="376"/>
    </location>
</feature>
<feature type="transmembrane region" description="Helical" evidence="7">
    <location>
        <begin position="313"/>
        <end position="343"/>
    </location>
</feature>
<dbReference type="RefSeq" id="WP_213543072.1">
    <property type="nucleotide sequence ID" value="NZ_AP023420.1"/>
</dbReference>
<dbReference type="PIRSF" id="PIRSF006066">
    <property type="entry name" value="HI0050"/>
    <property type="match status" value="1"/>
</dbReference>
<feature type="transmembrane region" description="Helical" evidence="7">
    <location>
        <begin position="240"/>
        <end position="259"/>
    </location>
</feature>
<dbReference type="PANTHER" id="PTHR33362:SF5">
    <property type="entry name" value="C4-DICARBOXYLATE TRAP TRANSPORTER LARGE PERMEASE PROTEIN DCTM"/>
    <property type="match status" value="1"/>
</dbReference>
<feature type="transmembrane region" description="Helical" evidence="7">
    <location>
        <begin position="40"/>
        <end position="64"/>
    </location>
</feature>
<evidence type="ECO:0000256" key="1">
    <source>
        <dbReference type="ARBA" id="ARBA00004429"/>
    </source>
</evidence>
<organism evidence="9 10">
    <name type="scientific">Pusillibacter faecalis</name>
    <dbReference type="NCBI Taxonomy" id="2714358"/>
    <lineage>
        <taxon>Bacteria</taxon>
        <taxon>Bacillati</taxon>
        <taxon>Bacillota</taxon>
        <taxon>Clostridia</taxon>
        <taxon>Eubacteriales</taxon>
        <taxon>Oscillospiraceae</taxon>
        <taxon>Pusillibacter</taxon>
    </lineage>
</organism>
<dbReference type="GO" id="GO:0005886">
    <property type="term" value="C:plasma membrane"/>
    <property type="evidence" value="ECO:0007669"/>
    <property type="project" value="UniProtKB-SubCell"/>
</dbReference>
<evidence type="ECO:0000313" key="9">
    <source>
        <dbReference type="EMBL" id="BCK84266.1"/>
    </source>
</evidence>
<keyword evidence="10" id="KW-1185">Reference proteome</keyword>
<evidence type="ECO:0000313" key="10">
    <source>
        <dbReference type="Proteomes" id="UP000679848"/>
    </source>
</evidence>
<dbReference type="InterPro" id="IPR010656">
    <property type="entry name" value="DctM"/>
</dbReference>
<keyword evidence="2" id="KW-1003">Cell membrane</keyword>
<dbReference type="EMBL" id="AP023420">
    <property type="protein sequence ID" value="BCK84266.1"/>
    <property type="molecule type" value="Genomic_DNA"/>
</dbReference>
<keyword evidence="4 7" id="KW-0812">Transmembrane</keyword>
<dbReference type="Pfam" id="PF06808">
    <property type="entry name" value="DctM"/>
    <property type="match status" value="1"/>
</dbReference>
<gene>
    <name evidence="9" type="ORF">MM59RIKEN_15850</name>
</gene>
<feature type="transmembrane region" description="Helical" evidence="7">
    <location>
        <begin position="218"/>
        <end position="234"/>
    </location>
</feature>
<keyword evidence="5 7" id="KW-1133">Transmembrane helix</keyword>
<name>A0A810QEG5_9FIRM</name>
<protein>
    <recommendedName>
        <fullName evidence="8">TRAP C4-dicarboxylate transport system permease DctM subunit domain-containing protein</fullName>
    </recommendedName>
</protein>
<accession>A0A810QEG5</accession>
<keyword evidence="3" id="KW-0997">Cell inner membrane</keyword>
<dbReference type="Proteomes" id="UP000679848">
    <property type="component" value="Chromosome"/>
</dbReference>
<dbReference type="GO" id="GO:0022857">
    <property type="term" value="F:transmembrane transporter activity"/>
    <property type="evidence" value="ECO:0007669"/>
    <property type="project" value="TreeGrafter"/>
</dbReference>
<proteinExistence type="predicted"/>
<dbReference type="PANTHER" id="PTHR33362">
    <property type="entry name" value="SIALIC ACID TRAP TRANSPORTER PERMEASE PROTEIN SIAT-RELATED"/>
    <property type="match status" value="1"/>
</dbReference>
<dbReference type="AlphaFoldDB" id="A0A810QEG5"/>
<evidence type="ECO:0000256" key="3">
    <source>
        <dbReference type="ARBA" id="ARBA00022519"/>
    </source>
</evidence>
<dbReference type="InterPro" id="IPR004681">
    <property type="entry name" value="TRAP_DctM"/>
</dbReference>
<reference evidence="9" key="1">
    <citation type="submission" date="2020-09" db="EMBL/GenBank/DDBJ databases">
        <title>New species isolated from human feces.</title>
        <authorList>
            <person name="Kitahara M."/>
            <person name="Shigeno Y."/>
            <person name="Shime M."/>
            <person name="Matsumoto Y."/>
            <person name="Nakamura S."/>
            <person name="Motooka D."/>
            <person name="Fukuoka S."/>
            <person name="Nishikawa H."/>
            <person name="Benno Y."/>
        </authorList>
    </citation>
    <scope>NUCLEOTIDE SEQUENCE</scope>
    <source>
        <strain evidence="9">MM59</strain>
    </source>
</reference>
<feature type="transmembrane region" description="Helical" evidence="7">
    <location>
        <begin position="170"/>
        <end position="193"/>
    </location>
</feature>
<dbReference type="NCBIfam" id="TIGR00786">
    <property type="entry name" value="dctM"/>
    <property type="match status" value="1"/>
</dbReference>
<evidence type="ECO:0000256" key="7">
    <source>
        <dbReference type="SAM" id="Phobius"/>
    </source>
</evidence>
<evidence type="ECO:0000256" key="2">
    <source>
        <dbReference type="ARBA" id="ARBA00022475"/>
    </source>
</evidence>
<feature type="transmembrane region" description="Helical" evidence="7">
    <location>
        <begin position="85"/>
        <end position="107"/>
    </location>
</feature>
<sequence length="423" mass="44497">MIIGWLFLAFFVLLGLSMPIGIAILVVCVGYILLTGGMQASFFISAFFSALDSFPLLAVPLFMLSGDLMTKGGIARQLFDLAHKLVGKLPGGHAMAAVLSCLFFGAVSGSAPATVAAIGGLMIPMLADIGYDRKWATGLLASAGALGVMIPPSIPMVMYGVVTGESVSDLFIAGIIPGILVGLLLCVYCYTYCKKCRPTLKWEVEEKSFGRVLNDSKWAILMPVIILGGIYSGLFTPTEAAAISVLYGLIICLFVTKTIKLAELAALFKSTAASMGPLMIVCASATVLGKILTMERAPEVIANLILSISSNKIMIFLLVNLFLLIVGALMDTVAAILIFAPVLYPIMTGLGMSGIQFGCLMTVNLAVGFITPPIGMNLYVASGLTGLSVVEISKKIVVPMLLMIIAVLMVTYIPGISLCLLPG</sequence>
<feature type="transmembrane region" description="Helical" evidence="7">
    <location>
        <begin position="396"/>
        <end position="421"/>
    </location>
</feature>
<feature type="transmembrane region" description="Helical" evidence="7">
    <location>
        <begin position="7"/>
        <end position="34"/>
    </location>
</feature>
<evidence type="ECO:0000256" key="4">
    <source>
        <dbReference type="ARBA" id="ARBA00022692"/>
    </source>
</evidence>
<evidence type="ECO:0000256" key="6">
    <source>
        <dbReference type="ARBA" id="ARBA00023136"/>
    </source>
</evidence>